<dbReference type="AlphaFoldDB" id="A0A074KTL7"/>
<evidence type="ECO:0000313" key="1">
    <source>
        <dbReference type="EMBL" id="KEO72244.1"/>
    </source>
</evidence>
<protein>
    <submittedName>
        <fullName evidence="1">Uncharacterized protein</fullName>
    </submittedName>
</protein>
<sequence>MLFVLHNIVENIPRIGYCLGVGKWFYWERDRMDIAEIFYINIQILVCGEYLSNNYHLEYMPLNNSRLINK</sequence>
<reference evidence="1 2" key="1">
    <citation type="submission" date="2014-04" db="EMBL/GenBank/DDBJ databases">
        <title>Characterization and application of a salt tolerant electro-active bacterium.</title>
        <authorList>
            <person name="Yang L."/>
            <person name="Wei S."/>
            <person name="Tay Q.X.M."/>
        </authorList>
    </citation>
    <scope>NUCLEOTIDE SEQUENCE [LARGE SCALE GENOMIC DNA]</scope>
    <source>
        <strain evidence="1 2">LY1</strain>
    </source>
</reference>
<proteinExistence type="predicted"/>
<dbReference type="STRING" id="1048983.EL17_18765"/>
<keyword evidence="2" id="KW-1185">Reference proteome</keyword>
<dbReference type="OrthoDB" id="1467310at2"/>
<dbReference type="Proteomes" id="UP000027821">
    <property type="component" value="Unassembled WGS sequence"/>
</dbReference>
<gene>
    <name evidence="1" type="ORF">EL17_18765</name>
</gene>
<evidence type="ECO:0000313" key="2">
    <source>
        <dbReference type="Proteomes" id="UP000027821"/>
    </source>
</evidence>
<dbReference type="EMBL" id="JMIH01000026">
    <property type="protein sequence ID" value="KEO72244.1"/>
    <property type="molecule type" value="Genomic_DNA"/>
</dbReference>
<accession>A0A074KTL7</accession>
<comment type="caution">
    <text evidence="1">The sequence shown here is derived from an EMBL/GenBank/DDBJ whole genome shotgun (WGS) entry which is preliminary data.</text>
</comment>
<organism evidence="1 2">
    <name type="scientific">Anditalea andensis</name>
    <dbReference type="NCBI Taxonomy" id="1048983"/>
    <lineage>
        <taxon>Bacteria</taxon>
        <taxon>Pseudomonadati</taxon>
        <taxon>Bacteroidota</taxon>
        <taxon>Cytophagia</taxon>
        <taxon>Cytophagales</taxon>
        <taxon>Cytophagaceae</taxon>
        <taxon>Anditalea</taxon>
    </lineage>
</organism>
<name>A0A074KTL7_9BACT</name>